<evidence type="ECO:0000313" key="1">
    <source>
        <dbReference type="Proteomes" id="UP000887566"/>
    </source>
</evidence>
<proteinExistence type="predicted"/>
<dbReference type="AlphaFoldDB" id="A0A914VRK7"/>
<reference evidence="2" key="1">
    <citation type="submission" date="2022-11" db="UniProtKB">
        <authorList>
            <consortium name="WormBaseParasite"/>
        </authorList>
    </citation>
    <scope>IDENTIFICATION</scope>
</reference>
<sequence>MDFVLTNDLMVNCQMSPTFQPFFVDTDTANIVITATGGQDLCLGRSRE</sequence>
<dbReference type="Proteomes" id="UP000887566">
    <property type="component" value="Unplaced"/>
</dbReference>
<organism evidence="1 2">
    <name type="scientific">Plectus sambesii</name>
    <dbReference type="NCBI Taxonomy" id="2011161"/>
    <lineage>
        <taxon>Eukaryota</taxon>
        <taxon>Metazoa</taxon>
        <taxon>Ecdysozoa</taxon>
        <taxon>Nematoda</taxon>
        <taxon>Chromadorea</taxon>
        <taxon>Plectida</taxon>
        <taxon>Plectina</taxon>
        <taxon>Plectoidea</taxon>
        <taxon>Plectidae</taxon>
        <taxon>Plectus</taxon>
    </lineage>
</organism>
<accession>A0A914VRK7</accession>
<protein>
    <submittedName>
        <fullName evidence="2">Uncharacterized protein</fullName>
    </submittedName>
</protein>
<dbReference type="WBParaSite" id="PSAMB.scaffold23091size452.g38801.t1">
    <property type="protein sequence ID" value="PSAMB.scaffold23091size452.g38801.t1"/>
    <property type="gene ID" value="PSAMB.scaffold23091size452.g38801"/>
</dbReference>
<keyword evidence="1" id="KW-1185">Reference proteome</keyword>
<evidence type="ECO:0000313" key="2">
    <source>
        <dbReference type="WBParaSite" id="PSAMB.scaffold23091size452.g38801.t1"/>
    </source>
</evidence>
<name>A0A914VRK7_9BILA</name>